<feature type="compositionally biased region" description="Low complexity" evidence="1">
    <location>
        <begin position="29"/>
        <end position="48"/>
    </location>
</feature>
<dbReference type="OrthoDB" id="2143914at2759"/>
<organism evidence="2 3">
    <name type="scientific">Musa troglodytarum</name>
    <name type="common">fe'i banana</name>
    <dbReference type="NCBI Taxonomy" id="320322"/>
    <lineage>
        <taxon>Eukaryota</taxon>
        <taxon>Viridiplantae</taxon>
        <taxon>Streptophyta</taxon>
        <taxon>Embryophyta</taxon>
        <taxon>Tracheophyta</taxon>
        <taxon>Spermatophyta</taxon>
        <taxon>Magnoliopsida</taxon>
        <taxon>Liliopsida</taxon>
        <taxon>Zingiberales</taxon>
        <taxon>Musaceae</taxon>
        <taxon>Musa</taxon>
    </lineage>
</organism>
<evidence type="ECO:0000256" key="1">
    <source>
        <dbReference type="SAM" id="MobiDB-lite"/>
    </source>
</evidence>
<dbReference type="EMBL" id="CP097507">
    <property type="protein sequence ID" value="URE05439.1"/>
    <property type="molecule type" value="Genomic_DNA"/>
</dbReference>
<sequence>MCAELNLQGCSDVARAAGCGGRTTFARTSSTESSQRPRSRPSSSSMPSWETGKIATPLADDCMF</sequence>
<evidence type="ECO:0000313" key="3">
    <source>
        <dbReference type="Proteomes" id="UP001055439"/>
    </source>
</evidence>
<dbReference type="Proteomes" id="UP001055439">
    <property type="component" value="Chromosome 5"/>
</dbReference>
<proteinExistence type="predicted"/>
<accession>A0A9E7G4J4</accession>
<keyword evidence="3" id="KW-1185">Reference proteome</keyword>
<reference evidence="2" key="1">
    <citation type="submission" date="2022-05" db="EMBL/GenBank/DDBJ databases">
        <title>The Musa troglodytarum L. genome provides insights into the mechanism of non-climacteric behaviour and enrichment of carotenoids.</title>
        <authorList>
            <person name="Wang J."/>
        </authorList>
    </citation>
    <scope>NUCLEOTIDE SEQUENCE</scope>
    <source>
        <tissue evidence="2">Leaf</tissue>
    </source>
</reference>
<protein>
    <submittedName>
        <fullName evidence="2">Uncharacterized protein</fullName>
    </submittedName>
</protein>
<name>A0A9E7G4J4_9LILI</name>
<dbReference type="AlphaFoldDB" id="A0A9E7G4J4"/>
<evidence type="ECO:0000313" key="2">
    <source>
        <dbReference type="EMBL" id="URE05439.1"/>
    </source>
</evidence>
<feature type="region of interest" description="Disordered" evidence="1">
    <location>
        <begin position="21"/>
        <end position="64"/>
    </location>
</feature>
<gene>
    <name evidence="2" type="ORF">MUK42_19562</name>
</gene>